<dbReference type="SMART" id="SM00947">
    <property type="entry name" value="Pro_CA"/>
    <property type="match status" value="1"/>
</dbReference>
<evidence type="ECO:0000313" key="8">
    <source>
        <dbReference type="Proteomes" id="UP000018720"/>
    </source>
</evidence>
<dbReference type="EMBL" id="AHOM02000008">
    <property type="protein sequence ID" value="EJZ41790.1"/>
    <property type="molecule type" value="Genomic_DNA"/>
</dbReference>
<reference evidence="7 8" key="1">
    <citation type="submission" date="2012-08" db="EMBL/GenBank/DDBJ databases">
        <authorList>
            <person name="Harkins D.M."/>
            <person name="Durkin A.S."/>
            <person name="Selengut J.D."/>
            <person name="Sanka R."/>
            <person name="DePew J."/>
            <person name="Purushe J."/>
            <person name="Matthias M.A."/>
            <person name="Vinetz J.M."/>
            <person name="Sutton G.G."/>
            <person name="Nelson W.C."/>
            <person name="Fouts D.E."/>
        </authorList>
    </citation>
    <scope>NUCLEOTIDE SEQUENCE [LARGE SCALE GENOMIC DNA]</scope>
    <source>
        <strain evidence="7 8">MMD4847</strain>
    </source>
</reference>
<evidence type="ECO:0000256" key="3">
    <source>
        <dbReference type="ARBA" id="ARBA00022833"/>
    </source>
</evidence>
<dbReference type="InterPro" id="IPR015892">
    <property type="entry name" value="Carbonic_anhydrase_CS"/>
</dbReference>
<comment type="function">
    <text evidence="6">Reversible hydration of carbon dioxide.</text>
</comment>
<evidence type="ECO:0000313" key="7">
    <source>
        <dbReference type="EMBL" id="EJZ41790.1"/>
    </source>
</evidence>
<dbReference type="CDD" id="cd03378">
    <property type="entry name" value="beta_CA_cladeC"/>
    <property type="match status" value="1"/>
</dbReference>
<dbReference type="Proteomes" id="UP000018720">
    <property type="component" value="Unassembled WGS sequence"/>
</dbReference>
<dbReference type="PANTHER" id="PTHR11002:SF79">
    <property type="entry name" value="CARBONIC ANHYDRASE 2"/>
    <property type="match status" value="1"/>
</dbReference>
<name>A0ABN0H859_9LEPT</name>
<dbReference type="PROSITE" id="PS00705">
    <property type="entry name" value="PROK_CO2_ANHYDRASE_2"/>
    <property type="match status" value="1"/>
</dbReference>
<dbReference type="PANTHER" id="PTHR11002">
    <property type="entry name" value="CARBONIC ANHYDRASE"/>
    <property type="match status" value="1"/>
</dbReference>
<accession>A0ABN0H859</accession>
<comment type="similarity">
    <text evidence="1 6">Belongs to the beta-class carbonic anhydrase family.</text>
</comment>
<dbReference type="InterPro" id="IPR036874">
    <property type="entry name" value="Carbonic_anhydrase_sf"/>
</dbReference>
<evidence type="ECO:0000256" key="1">
    <source>
        <dbReference type="ARBA" id="ARBA00006217"/>
    </source>
</evidence>
<comment type="caution">
    <text evidence="7">The sequence shown here is derived from an EMBL/GenBank/DDBJ whole genome shotgun (WGS) entry which is preliminary data.</text>
</comment>
<evidence type="ECO:0000256" key="2">
    <source>
        <dbReference type="ARBA" id="ARBA00012925"/>
    </source>
</evidence>
<dbReference type="SUPFAM" id="SSF53056">
    <property type="entry name" value="beta-carbonic anhydrase, cab"/>
    <property type="match status" value="1"/>
</dbReference>
<protein>
    <recommendedName>
        <fullName evidence="2 6">Carbonic anhydrase</fullName>
        <ecNumber evidence="2 6">4.2.1.1</ecNumber>
    </recommendedName>
    <alternativeName>
        <fullName evidence="6">Carbonate dehydratase</fullName>
    </alternativeName>
</protein>
<dbReference type="EC" id="4.2.1.1" evidence="2 6"/>
<keyword evidence="4 6" id="KW-0456">Lyase</keyword>
<evidence type="ECO:0000256" key="6">
    <source>
        <dbReference type="RuleBase" id="RU003956"/>
    </source>
</evidence>
<evidence type="ECO:0000256" key="5">
    <source>
        <dbReference type="ARBA" id="ARBA00048348"/>
    </source>
</evidence>
<gene>
    <name evidence="7" type="primary">cah</name>
    <name evidence="7" type="ORF">LEP1GSC178_0214</name>
</gene>
<comment type="catalytic activity">
    <reaction evidence="5 6">
        <text>hydrogencarbonate + H(+) = CO2 + H2O</text>
        <dbReference type="Rhea" id="RHEA:10748"/>
        <dbReference type="ChEBI" id="CHEBI:15377"/>
        <dbReference type="ChEBI" id="CHEBI:15378"/>
        <dbReference type="ChEBI" id="CHEBI:16526"/>
        <dbReference type="ChEBI" id="CHEBI:17544"/>
        <dbReference type="EC" id="4.2.1.1"/>
    </reaction>
</comment>
<keyword evidence="8" id="KW-1185">Reference proteome</keyword>
<sequence>MPLSNFTKFMIVTAFVNFSISAEVDPQESLKKLMEGNYRFITGKSIRPNQSKDRVKELTKGQKPFAVIVGCSDSRVPHEIIFDQGIGDLFIVRTAGQVSTYASWGSIEFAVEVLGSRLILILGHTKCGAVAAACNLPEVPGHIVTLINAIKPAADVAKSLPGDLVDNAVKVNVAKQVKQLKELEPVMTRKLRKKEIDIVGAVYDIETGKVEILPDNFLDTINVTDKVWK</sequence>
<evidence type="ECO:0000256" key="4">
    <source>
        <dbReference type="ARBA" id="ARBA00023239"/>
    </source>
</evidence>
<proteinExistence type="inferred from homology"/>
<dbReference type="Pfam" id="PF00484">
    <property type="entry name" value="Pro_CA"/>
    <property type="match status" value="1"/>
</dbReference>
<organism evidence="7 8">
    <name type="scientific">Leptospira licerasiae str. MMD4847</name>
    <dbReference type="NCBI Taxonomy" id="1049971"/>
    <lineage>
        <taxon>Bacteria</taxon>
        <taxon>Pseudomonadati</taxon>
        <taxon>Spirochaetota</taxon>
        <taxon>Spirochaetia</taxon>
        <taxon>Leptospirales</taxon>
        <taxon>Leptospiraceae</taxon>
        <taxon>Leptospira</taxon>
    </lineage>
</organism>
<keyword evidence="3 6" id="KW-0862">Zinc</keyword>
<dbReference type="GO" id="GO:0004089">
    <property type="term" value="F:carbonate dehydratase activity"/>
    <property type="evidence" value="ECO:0007669"/>
    <property type="project" value="UniProtKB-EC"/>
</dbReference>
<dbReference type="Gene3D" id="3.40.1050.10">
    <property type="entry name" value="Carbonic anhydrase"/>
    <property type="match status" value="1"/>
</dbReference>
<dbReference type="InterPro" id="IPR001765">
    <property type="entry name" value="Carbonic_anhydrase"/>
</dbReference>